<organism evidence="2">
    <name type="scientific">marine sediment metagenome</name>
    <dbReference type="NCBI Taxonomy" id="412755"/>
    <lineage>
        <taxon>unclassified sequences</taxon>
        <taxon>metagenomes</taxon>
        <taxon>ecological metagenomes</taxon>
    </lineage>
</organism>
<keyword evidence="1" id="KW-1133">Transmembrane helix</keyword>
<evidence type="ECO:0000256" key="1">
    <source>
        <dbReference type="SAM" id="Phobius"/>
    </source>
</evidence>
<name>X1TR19_9ZZZZ</name>
<reference evidence="2" key="1">
    <citation type="journal article" date="2014" name="Front. Microbiol.">
        <title>High frequency of phylogenetically diverse reductive dehalogenase-homologous genes in deep subseafloor sedimentary metagenomes.</title>
        <authorList>
            <person name="Kawai M."/>
            <person name="Futagami T."/>
            <person name="Toyoda A."/>
            <person name="Takaki Y."/>
            <person name="Nishi S."/>
            <person name="Hori S."/>
            <person name="Arai W."/>
            <person name="Tsubouchi T."/>
            <person name="Morono Y."/>
            <person name="Uchiyama I."/>
            <person name="Ito T."/>
            <person name="Fujiyama A."/>
            <person name="Inagaki F."/>
            <person name="Takami H."/>
        </authorList>
    </citation>
    <scope>NUCLEOTIDE SEQUENCE</scope>
    <source>
        <strain evidence="2">Expedition CK06-06</strain>
    </source>
</reference>
<dbReference type="EMBL" id="BARW01021607">
    <property type="protein sequence ID" value="GAI89990.1"/>
    <property type="molecule type" value="Genomic_DNA"/>
</dbReference>
<accession>X1TR19</accession>
<protein>
    <submittedName>
        <fullName evidence="2">Uncharacterized protein</fullName>
    </submittedName>
</protein>
<sequence length="73" mass="8603">MEKETISEGVVNIFRGLTRPALTFWGLVSWTMMHINGIEIPDTFTWLVWGMVVWWFGDRTWLKLKTMRGKGEN</sequence>
<comment type="caution">
    <text evidence="2">The sequence shown here is derived from an EMBL/GenBank/DDBJ whole genome shotgun (WGS) entry which is preliminary data.</text>
</comment>
<keyword evidence="1" id="KW-0472">Membrane</keyword>
<keyword evidence="1" id="KW-0812">Transmembrane</keyword>
<feature type="transmembrane region" description="Helical" evidence="1">
    <location>
        <begin position="44"/>
        <end position="62"/>
    </location>
</feature>
<proteinExistence type="predicted"/>
<gene>
    <name evidence="2" type="ORF">S12H4_36264</name>
</gene>
<dbReference type="AlphaFoldDB" id="X1TR19"/>
<evidence type="ECO:0000313" key="2">
    <source>
        <dbReference type="EMBL" id="GAI89990.1"/>
    </source>
</evidence>